<sequence length="279" mass="29270">VPGSVPDRRIHRHVLWRDDGAGVPRRRVGGRAGAGAGGPGPRAGVGHGGVRRRVRHPGLQDLLHDPALGRHGGRSHGRPPLALRAGVVRRADPGGGGHRVARGEAEAAAGHHGGRVRAGAGGGVRHRADGVLPGGRRLRPPHRPPLGRRLPAGRATLHGRQPARLRRQHPRRRAGRHGARSASHAALRGGDVAHHLRDPQALAAALRHTGDALLRVGGAGRHRALHRGDIPRQGRPLPGLLHRGAAHQRPPAGAGRGRRGAPGAARPGPQARGPHRRRM</sequence>
<feature type="compositionally biased region" description="Low complexity" evidence="1">
    <location>
        <begin position="261"/>
        <end position="272"/>
    </location>
</feature>
<dbReference type="EMBL" id="CADCTW010000240">
    <property type="protein sequence ID" value="CAA9369767.1"/>
    <property type="molecule type" value="Genomic_DNA"/>
</dbReference>
<evidence type="ECO:0000313" key="2">
    <source>
        <dbReference type="EMBL" id="CAA9369767.1"/>
    </source>
</evidence>
<keyword evidence="2" id="KW-0808">Transferase</keyword>
<feature type="region of interest" description="Disordered" evidence="1">
    <location>
        <begin position="17"/>
        <end position="186"/>
    </location>
</feature>
<feature type="compositionally biased region" description="Basic residues" evidence="1">
    <location>
        <begin position="136"/>
        <end position="146"/>
    </location>
</feature>
<feature type="non-terminal residue" evidence="2">
    <location>
        <position position="1"/>
    </location>
</feature>
<keyword evidence="2" id="KW-0449">Lipoprotein</keyword>
<feature type="non-terminal residue" evidence="2">
    <location>
        <position position="279"/>
    </location>
</feature>
<reference evidence="2" key="1">
    <citation type="submission" date="2020-02" db="EMBL/GenBank/DDBJ databases">
        <authorList>
            <person name="Meier V. D."/>
        </authorList>
    </citation>
    <scope>NUCLEOTIDE SEQUENCE</scope>
    <source>
        <strain evidence="2">AVDCRST_MAG68</strain>
    </source>
</reference>
<proteinExistence type="predicted"/>
<feature type="region of interest" description="Disordered" evidence="1">
    <location>
        <begin position="221"/>
        <end position="279"/>
    </location>
</feature>
<feature type="compositionally biased region" description="Basic residues" evidence="1">
    <location>
        <begin position="161"/>
        <end position="179"/>
    </location>
</feature>
<name>A0A6J4N0Y7_9BACT</name>
<dbReference type="AlphaFoldDB" id="A0A6J4N0Y7"/>
<evidence type="ECO:0000256" key="1">
    <source>
        <dbReference type="SAM" id="MobiDB-lite"/>
    </source>
</evidence>
<feature type="compositionally biased region" description="Gly residues" evidence="1">
    <location>
        <begin position="30"/>
        <end position="48"/>
    </location>
</feature>
<dbReference type="GO" id="GO:0016740">
    <property type="term" value="F:transferase activity"/>
    <property type="evidence" value="ECO:0007669"/>
    <property type="project" value="UniProtKB-KW"/>
</dbReference>
<gene>
    <name evidence="2" type="ORF">AVDCRST_MAG68-5394</name>
</gene>
<organism evidence="2">
    <name type="scientific">uncultured Gemmatimonadota bacterium</name>
    <dbReference type="NCBI Taxonomy" id="203437"/>
    <lineage>
        <taxon>Bacteria</taxon>
        <taxon>Pseudomonadati</taxon>
        <taxon>Gemmatimonadota</taxon>
        <taxon>environmental samples</taxon>
    </lineage>
</organism>
<protein>
    <submittedName>
        <fullName evidence="2">Prolipoprotein diacylglyceryl transferase</fullName>
    </submittedName>
</protein>
<accession>A0A6J4N0Y7</accession>